<keyword evidence="5" id="KW-0010">Activator</keyword>
<dbReference type="InterPro" id="IPR051647">
    <property type="entry name" value="Mediator_comp_sub12"/>
</dbReference>
<evidence type="ECO:0000256" key="2">
    <source>
        <dbReference type="ARBA" id="ARBA00010289"/>
    </source>
</evidence>
<feature type="compositionally biased region" description="Low complexity" evidence="8">
    <location>
        <begin position="2442"/>
        <end position="2457"/>
    </location>
</feature>
<keyword evidence="6" id="KW-0804">Transcription</keyword>
<feature type="compositionally biased region" description="Polar residues" evidence="8">
    <location>
        <begin position="2552"/>
        <end position="2565"/>
    </location>
</feature>
<feature type="region of interest" description="Disordered" evidence="8">
    <location>
        <begin position="2071"/>
        <end position="2094"/>
    </location>
</feature>
<dbReference type="EMBL" id="CAXLJL010000600">
    <property type="protein sequence ID" value="CAL5139431.1"/>
    <property type="molecule type" value="Genomic_DNA"/>
</dbReference>
<sequence>MSSFPSLENRSLKRKKHCPPDVYQQRDEQKEDLMSEDFVRDGYRYTKPVRDEYESCKEESKFVNLDSLWRFFHGVVVHKYECSNFQDLRRKPTTSVRDTMLPAIDMYKGQVSDWFKELAGAAPLQSLRKRMPYYKDKEEIVNELLANEVPISRAIWFINMSVIQTTALAENAKKKQRTPFDPTGEWTNTICRMLTRMLEQSCSEPQNPGLEADWEYLFTLLLAMYDKDMADHWEVLLWMVKRAEFLSSQSESKSPASSSAPPGLLDADQTLKFFLHYLLIFGCRFTENELITRRLLFWCSSVFSTVAFGNARVQPSEGRSEIQSIFDEYHEACACPFHRSVLMSLSSLMISLTLSCPSAAVWNYIPLETDHVYLKGSPLDLIPYSLTTLPMPPGPETNSIRKCLSEVEEVIITRGRLAENGWNRQATTETDGEAVERLVKVLDILDRQDYYVVREPNPMEVLFNRIFNDDSIHLDTAAIVTTLCEWAVSVHRVGIYRSVVVACLIEHLVSTFQSNQAAMSMLQETLVNFLDELASNLPPFTSDQAPVDNEPMRSLVCLFAELIDRELFSHDAYVRHFIARGAFSTSYHPLAVTSSQSGQTLGPMSMGTPNQQIRVQNALSSQNVSNNVTAQCSVASEVSEDNDRCSMDNPDSVRSECGLNVSSGHFTTHPQPACALQAAESDELSGSNAINRSGHLHFLAQFPIPQDESYLHEQNQRFQILYGSARARDRARYGIRQLVRDIGKLFTKKVYLIDVIHGEMCRRKKSKDREKDKDGTSNGGSTGSSGHKSSDDAHSIDKLHEDIMTRFLNLSFHDMECVISQCTPTYIKMLSGSNVSATSGSSGEDHLGANNPIGSANPSSPPTSNATNTALAAQPPGSQPHILMPVPSSIFLFFELIETSLNITSLISTIVDTLERLQILFENRTLFMTLYMSFLCLRAVGILQRHQPVLLTMGDLPNRLFPTLIEQVRQVKEPAQCGPFERCILAYLNDLFTSSFAVKTRFNGIYGKAHHKVSALFRSVDAPKVTANYDPEYADELLKAGSFDNLSIFRAYAEDLRNNPNARFSFVCRAITFVCQANTSERLYYLCWLCAELTSQCGELTPEWLGSLYAVLAPRPYLQGYAPLVNAVEPGDVNMYDNLSSLVGTLLSRYCFTISDFLRWVICPAMAHGLDRVPQPVGPQLEPIIRLACHILHRLFTAESTVSSLQTTSNVLTPNHDVAASCTTGNPNSDAFVVMPPFRISEPLLLTGALQKVTSEFLVDVLKMLIIQNDKASTEVGSKGEVSSENAEDGNSSGDDSQDDGDGTQDDVSDSDDDEEMHDDVVDSGSRRKRSKQGHHGSNTRRRKRRRTHARRSPSSVDKVHPTVQRFLESKTLPTVAELRALPLGALIQLVLREICTVSWVRERFSRMSPDQLIRENVLIDKNFSHSQARRLLHIIYCPYDIGWCDVGSTPEGLAGAMCHVLRNLNLWTLRCAQMKFQLLYAQIPFSQQPEVLGYVAQSIVAGFQTQALNWLNASGSGLSADGSMRPIGGLPSFEIEENDPVWLLPALIAKLPKSVKAQIVKATSETLKGIKLFWKHKNDEDKESVLLQNSIILAHPAFFSLLKICLQEADLMDALYEQIDYFVENAKETEDRVPDNLRTRQVVQECLRLRLTLVGHRFRTMQIDPEACSRWALLLTQLISHGVIEPESNSTLFYTVLDMLQTLVHTLAARTGLEGKPYQTLVKKLRQKLVERPLTSGTEQVRPLLIPSKSCYTIFVTGRTRLKPGGSGSSGGSMGGGSGTGGSAGKASGGGKTGGSKSVSKASGLLSAGGGFTSGSGRSQAKKRGYMIIGKERMAPWDAQDPSKQATLLSMYGAVRTEAIPSRAEEQANRLIRHDHFIRLHRSPDFYVTPVYAEQEEIKSQSVDANVVDNDRRSSSSRSVKSEPVVSVFVEPTTTSTKNVMLPPSSGPVTCTPCPSGFDPSGSNSDGSHKFLPSGSGNSKLQTATFGGSITDINVSERSDVIDETTRTMMTHQHSSVLECGMNFTPEDNPAMSINVVAHQLQQEYPRGFVPENVSRQVDNGASICDTQSQGLKASYSQQSNRSSGSLQHFSEIPGRTDQGIVVKGNQRGVIERGFQDLVYSTSSEMGSGKTMRVSNRFTEQRVTSANEVVNPNNLTATTTTVKRKRGSGRRGASSNMAAGNSRVNPNAVSGTRTSLHPSGSADQRMLPNQISDQSSADVCSDITVSGANALWASKQNAYEQSLNEQQQQQHTRPPAHLANLSGFLRSRAQQQAAAAAAAAAAGSGASVSSTSVSHQQNLQSYNSFSQSGSVQQPHRLPHQRDNLATGAGYGQTLGPHGDMGSEMTYSTAPNISFGSGGGSVTEVNASNLFASPGQLGSHTGEINPQAVRQVSGGVNTQRYAPQFIQQRSHVGMSQNVSHSVTGHMCQIQQQSVPHPPPYPMSQQQQSQQQQLQPQQHLFSRNQDDNYVFMLSDGHNPEEGFSRIATHSSVNMGNVNHPNIHRQAGYQQQHTGEQLNAPMMHQSQVCQVPGAQVHRTESGVIHSQQQQQQQNTSGQPQYPRFTTY</sequence>
<feature type="region of interest" description="Disordered" evidence="8">
    <location>
        <begin position="2305"/>
        <end position="2347"/>
    </location>
</feature>
<dbReference type="InterPro" id="IPR021990">
    <property type="entry name" value="Mediator_Med12_LCEWAV"/>
</dbReference>
<dbReference type="PANTHER" id="PTHR46007">
    <property type="entry name" value="MEDIATOR OF RNA POLYMERASE II TRANSCRIPTION SUBUNIT 12"/>
    <property type="match status" value="1"/>
</dbReference>
<proteinExistence type="inferred from homology"/>
<evidence type="ECO:0000313" key="10">
    <source>
        <dbReference type="EMBL" id="CAL5139431.1"/>
    </source>
</evidence>
<keyword evidence="4" id="KW-0805">Transcription regulation</keyword>
<evidence type="ECO:0000256" key="6">
    <source>
        <dbReference type="ARBA" id="ARBA00023163"/>
    </source>
</evidence>
<dbReference type="PANTHER" id="PTHR46007:SF11">
    <property type="entry name" value="MEDIATOR OF RNA POLYMERASE II TRANSCRIPTION SUBUNIT 12"/>
    <property type="match status" value="1"/>
</dbReference>
<dbReference type="Pfam" id="PF09497">
    <property type="entry name" value="Med12"/>
    <property type="match status" value="1"/>
</dbReference>
<feature type="region of interest" description="Disordered" evidence="8">
    <location>
        <begin position="838"/>
        <end position="876"/>
    </location>
</feature>
<dbReference type="GO" id="GO:0016592">
    <property type="term" value="C:mediator complex"/>
    <property type="evidence" value="ECO:0007669"/>
    <property type="project" value="InterPro"/>
</dbReference>
<feature type="region of interest" description="Disordered" evidence="8">
    <location>
        <begin position="1272"/>
        <end position="1362"/>
    </location>
</feature>
<feature type="compositionally biased region" description="Basic and acidic residues" evidence="8">
    <location>
        <begin position="762"/>
        <end position="775"/>
    </location>
</feature>
<evidence type="ECO:0000256" key="1">
    <source>
        <dbReference type="ARBA" id="ARBA00004123"/>
    </source>
</evidence>
<gene>
    <name evidence="10" type="ORF">CDAUBV1_LOCUS14448</name>
</gene>
<feature type="domain" description="Mediator complex subunit Med12" evidence="9">
    <location>
        <begin position="106"/>
        <end position="159"/>
    </location>
</feature>
<dbReference type="InterPro" id="IPR019035">
    <property type="entry name" value="Mediator_Med12"/>
</dbReference>
<feature type="compositionally biased region" description="Low complexity" evidence="8">
    <location>
        <begin position="2076"/>
        <end position="2089"/>
    </location>
</feature>
<evidence type="ECO:0000256" key="8">
    <source>
        <dbReference type="SAM" id="MobiDB-lite"/>
    </source>
</evidence>
<reference evidence="10" key="1">
    <citation type="submission" date="2024-06" db="EMBL/GenBank/DDBJ databases">
        <authorList>
            <person name="Liu X."/>
            <person name="Lenzi L."/>
            <person name="Haldenby T S."/>
            <person name="Uol C."/>
        </authorList>
    </citation>
    <scope>NUCLEOTIDE SEQUENCE</scope>
</reference>
<dbReference type="SMART" id="SM01281">
    <property type="entry name" value="Med12"/>
    <property type="match status" value="1"/>
</dbReference>
<evidence type="ECO:0000256" key="4">
    <source>
        <dbReference type="ARBA" id="ARBA00023015"/>
    </source>
</evidence>
<protein>
    <recommendedName>
        <fullName evidence="9">Mediator complex subunit Med12 domain-containing protein</fullName>
    </recommendedName>
</protein>
<feature type="region of interest" description="Disordered" evidence="8">
    <location>
        <begin position="2431"/>
        <end position="2457"/>
    </location>
</feature>
<feature type="region of interest" description="Disordered" evidence="8">
    <location>
        <begin position="1"/>
        <end position="31"/>
    </location>
</feature>
<comment type="caution">
    <text evidence="10">The sequence shown here is derived from an EMBL/GenBank/DDBJ whole genome shotgun (WGS) entry which is preliminary data.</text>
</comment>
<evidence type="ECO:0000259" key="9">
    <source>
        <dbReference type="SMART" id="SM01281"/>
    </source>
</evidence>
<feature type="compositionally biased region" description="Polar residues" evidence="8">
    <location>
        <begin position="2183"/>
        <end position="2208"/>
    </location>
</feature>
<dbReference type="Proteomes" id="UP001497525">
    <property type="component" value="Unassembled WGS sequence"/>
</dbReference>
<feature type="compositionally biased region" description="Basic residues" evidence="8">
    <location>
        <begin position="1327"/>
        <end position="1352"/>
    </location>
</feature>
<feature type="compositionally biased region" description="Polar residues" evidence="8">
    <location>
        <begin position="2305"/>
        <end position="2314"/>
    </location>
</feature>
<evidence type="ECO:0000256" key="3">
    <source>
        <dbReference type="ARBA" id="ARBA00022491"/>
    </source>
</evidence>
<feature type="region of interest" description="Disordered" evidence="8">
    <location>
        <begin position="1764"/>
        <end position="1801"/>
    </location>
</feature>
<organism evidence="10 11">
    <name type="scientific">Calicophoron daubneyi</name>
    <name type="common">Rumen fluke</name>
    <name type="synonym">Paramphistomum daubneyi</name>
    <dbReference type="NCBI Taxonomy" id="300641"/>
    <lineage>
        <taxon>Eukaryota</taxon>
        <taxon>Metazoa</taxon>
        <taxon>Spiralia</taxon>
        <taxon>Lophotrochozoa</taxon>
        <taxon>Platyhelminthes</taxon>
        <taxon>Trematoda</taxon>
        <taxon>Digenea</taxon>
        <taxon>Plagiorchiida</taxon>
        <taxon>Pronocephalata</taxon>
        <taxon>Paramphistomoidea</taxon>
        <taxon>Paramphistomidae</taxon>
        <taxon>Calicophoron</taxon>
    </lineage>
</organism>
<dbReference type="GO" id="GO:0003713">
    <property type="term" value="F:transcription coactivator activity"/>
    <property type="evidence" value="ECO:0007669"/>
    <property type="project" value="TreeGrafter"/>
</dbReference>
<feature type="compositionally biased region" description="Acidic residues" evidence="8">
    <location>
        <begin position="1296"/>
        <end position="1318"/>
    </location>
</feature>
<keyword evidence="7" id="KW-0539">Nucleus</keyword>
<dbReference type="GO" id="GO:0045944">
    <property type="term" value="P:positive regulation of transcription by RNA polymerase II"/>
    <property type="evidence" value="ECO:0007669"/>
    <property type="project" value="TreeGrafter"/>
</dbReference>
<feature type="region of interest" description="Disordered" evidence="8">
    <location>
        <begin position="762"/>
        <end position="793"/>
    </location>
</feature>
<name>A0AAV2TRC9_CALDB</name>
<evidence type="ECO:0000313" key="11">
    <source>
        <dbReference type="Proteomes" id="UP001497525"/>
    </source>
</evidence>
<feature type="compositionally biased region" description="Low complexity" evidence="8">
    <location>
        <begin position="2172"/>
        <end position="2181"/>
    </location>
</feature>
<dbReference type="Pfam" id="PF12145">
    <property type="entry name" value="Med12-LCEWAV"/>
    <property type="match status" value="1"/>
</dbReference>
<feature type="region of interest" description="Disordered" evidence="8">
    <location>
        <begin position="2161"/>
        <end position="2208"/>
    </location>
</feature>
<feature type="region of interest" description="Disordered" evidence="8">
    <location>
        <begin position="2528"/>
        <end position="2565"/>
    </location>
</feature>
<keyword evidence="3" id="KW-0678">Repressor</keyword>
<comment type="similarity">
    <text evidence="2">Belongs to the Mediator complex subunit 12 family.</text>
</comment>
<evidence type="ECO:0000256" key="5">
    <source>
        <dbReference type="ARBA" id="ARBA00023159"/>
    </source>
</evidence>
<feature type="compositionally biased region" description="Low complexity" evidence="8">
    <location>
        <begin position="855"/>
        <end position="870"/>
    </location>
</feature>
<accession>A0AAV2TRC9</accession>
<feature type="compositionally biased region" description="Gly residues" evidence="8">
    <location>
        <begin position="1766"/>
        <end position="1795"/>
    </location>
</feature>
<comment type="subcellular location">
    <subcellularLocation>
        <location evidence="1">Nucleus</location>
    </subcellularLocation>
</comment>
<evidence type="ECO:0000256" key="7">
    <source>
        <dbReference type="ARBA" id="ARBA00023242"/>
    </source>
</evidence>